<dbReference type="PANTHER" id="PTHR45625">
    <property type="entry name" value="PEPTIDYL-PROLYL CIS-TRANS ISOMERASE-RELATED"/>
    <property type="match status" value="1"/>
</dbReference>
<keyword evidence="2" id="KW-0697">Rotamase</keyword>
<reference evidence="5 6" key="1">
    <citation type="submission" date="2023-07" db="EMBL/GenBank/DDBJ databases">
        <title>Functional and genomic diversity of the sorghum phyllosphere microbiome.</title>
        <authorList>
            <person name="Shade A."/>
        </authorList>
    </citation>
    <scope>NUCLEOTIDE SEQUENCE [LARGE SCALE GENOMIC DNA]</scope>
    <source>
        <strain evidence="5 6">SORGH_AS_0892</strain>
    </source>
</reference>
<evidence type="ECO:0000256" key="2">
    <source>
        <dbReference type="ARBA" id="ARBA00023110"/>
    </source>
</evidence>
<evidence type="ECO:0000256" key="3">
    <source>
        <dbReference type="ARBA" id="ARBA00023235"/>
    </source>
</evidence>
<accession>A0ABU0U7T4</accession>
<dbReference type="InterPro" id="IPR044666">
    <property type="entry name" value="Cyclophilin_A-like"/>
</dbReference>
<dbReference type="InterPro" id="IPR029000">
    <property type="entry name" value="Cyclophilin-like_dom_sf"/>
</dbReference>
<comment type="caution">
    <text evidence="5">The sequence shown here is derived from an EMBL/GenBank/DDBJ whole genome shotgun (WGS) entry which is preliminary data.</text>
</comment>
<evidence type="ECO:0000256" key="1">
    <source>
        <dbReference type="ARBA" id="ARBA00013194"/>
    </source>
</evidence>
<protein>
    <recommendedName>
        <fullName evidence="1">peptidylprolyl isomerase</fullName>
        <ecNumber evidence="1">5.2.1.8</ecNumber>
    </recommendedName>
</protein>
<dbReference type="RefSeq" id="WP_307186576.1">
    <property type="nucleotide sequence ID" value="NZ_JAUTBA010000001.1"/>
</dbReference>
<feature type="domain" description="PPIase cyclophilin-type" evidence="4">
    <location>
        <begin position="36"/>
        <end position="216"/>
    </location>
</feature>
<dbReference type="GO" id="GO:0016853">
    <property type="term" value="F:isomerase activity"/>
    <property type="evidence" value="ECO:0007669"/>
    <property type="project" value="UniProtKB-KW"/>
</dbReference>
<dbReference type="EC" id="5.2.1.8" evidence="1"/>
<organism evidence="5 6">
    <name type="scientific">Sphingobacterium zeae</name>
    <dbReference type="NCBI Taxonomy" id="1776859"/>
    <lineage>
        <taxon>Bacteria</taxon>
        <taxon>Pseudomonadati</taxon>
        <taxon>Bacteroidota</taxon>
        <taxon>Sphingobacteriia</taxon>
        <taxon>Sphingobacteriales</taxon>
        <taxon>Sphingobacteriaceae</taxon>
        <taxon>Sphingobacterium</taxon>
    </lineage>
</organism>
<dbReference type="PANTHER" id="PTHR45625:SF4">
    <property type="entry name" value="PEPTIDYLPROLYL ISOMERASE DOMAIN AND WD REPEAT-CONTAINING PROTEIN 1"/>
    <property type="match status" value="1"/>
</dbReference>
<evidence type="ECO:0000313" key="6">
    <source>
        <dbReference type="Proteomes" id="UP001244640"/>
    </source>
</evidence>
<proteinExistence type="predicted"/>
<dbReference type="Gene3D" id="2.40.100.10">
    <property type="entry name" value="Cyclophilin-like"/>
    <property type="match status" value="1"/>
</dbReference>
<dbReference type="EMBL" id="JAUTBA010000001">
    <property type="protein sequence ID" value="MDQ1151027.1"/>
    <property type="molecule type" value="Genomic_DNA"/>
</dbReference>
<dbReference type="Proteomes" id="UP001244640">
    <property type="component" value="Unassembled WGS sequence"/>
</dbReference>
<gene>
    <name evidence="5" type="ORF">QE382_003011</name>
</gene>
<sequence>MKAIRKVQITLYFVLITVFNGYAQSKHLLFKTEFGNFKAVLYDYTPHHRDLMLRSIRDHVYHDALFNRIIENFVVQGGEHDVDIAKREAADPLHQQPRLAAEFDDRAFHKMGALGAGRDGNPEKASFLNQIYFVVGKKITAAELHNLELKKGIKYTAAQRKEYLAKGGQPRLDHDFTVFGEIYEGFGVIMKISQLKTDNQDYPLQKVPFEIIEISK</sequence>
<dbReference type="SUPFAM" id="SSF50891">
    <property type="entry name" value="Cyclophilin-like"/>
    <property type="match status" value="1"/>
</dbReference>
<evidence type="ECO:0000259" key="4">
    <source>
        <dbReference type="PROSITE" id="PS50072"/>
    </source>
</evidence>
<keyword evidence="3 5" id="KW-0413">Isomerase</keyword>
<dbReference type="InterPro" id="IPR002130">
    <property type="entry name" value="Cyclophilin-type_PPIase_dom"/>
</dbReference>
<name>A0ABU0U7T4_9SPHI</name>
<dbReference type="Pfam" id="PF00160">
    <property type="entry name" value="Pro_isomerase"/>
    <property type="match status" value="1"/>
</dbReference>
<keyword evidence="6" id="KW-1185">Reference proteome</keyword>
<dbReference type="PROSITE" id="PS50072">
    <property type="entry name" value="CSA_PPIASE_2"/>
    <property type="match status" value="1"/>
</dbReference>
<evidence type="ECO:0000313" key="5">
    <source>
        <dbReference type="EMBL" id="MDQ1151027.1"/>
    </source>
</evidence>